<evidence type="ECO:0000313" key="2">
    <source>
        <dbReference type="Proteomes" id="UP000326340"/>
    </source>
</evidence>
<keyword evidence="2" id="KW-1185">Reference proteome</keyword>
<evidence type="ECO:0000313" key="1">
    <source>
        <dbReference type="EMBL" id="TQN65121.1"/>
    </source>
</evidence>
<dbReference type="Proteomes" id="UP000326340">
    <property type="component" value="Unassembled WGS sequence"/>
</dbReference>
<proteinExistence type="predicted"/>
<accession>A0A5Q4BED9</accession>
<dbReference type="EMBL" id="PUHP01001809">
    <property type="protein sequence ID" value="TQN65121.1"/>
    <property type="molecule type" value="Genomic_DNA"/>
</dbReference>
<name>A0A5Q4BED9_9PEZI</name>
<reference evidence="1 2" key="1">
    <citation type="journal article" date="2019" name="Sci. Rep.">
        <title>Colletotrichum shisoi sp. nov., an anthracnose pathogen of Perilla frutescens in Japan: molecular phylogenetic, morphological and genomic evidence.</title>
        <authorList>
            <person name="Gan P."/>
            <person name="Tsushima A."/>
            <person name="Hiroyama R."/>
            <person name="Narusaka M."/>
            <person name="Takano Y."/>
            <person name="Narusaka Y."/>
            <person name="Kawaradani M."/>
            <person name="Damm U."/>
            <person name="Shirasu K."/>
        </authorList>
    </citation>
    <scope>NUCLEOTIDE SEQUENCE [LARGE SCALE GENOMIC DNA]</scope>
    <source>
        <strain evidence="1 2">PG-2018a</strain>
    </source>
</reference>
<comment type="caution">
    <text evidence="1">The sequence shown here is derived from an EMBL/GenBank/DDBJ whole genome shotgun (WGS) entry which is preliminary data.</text>
</comment>
<gene>
    <name evidence="1" type="ORF">CSHISOI_10299</name>
</gene>
<dbReference type="OrthoDB" id="10455396at2759"/>
<organism evidence="1 2">
    <name type="scientific">Colletotrichum shisoi</name>
    <dbReference type="NCBI Taxonomy" id="2078593"/>
    <lineage>
        <taxon>Eukaryota</taxon>
        <taxon>Fungi</taxon>
        <taxon>Dikarya</taxon>
        <taxon>Ascomycota</taxon>
        <taxon>Pezizomycotina</taxon>
        <taxon>Sordariomycetes</taxon>
        <taxon>Hypocreomycetidae</taxon>
        <taxon>Glomerellales</taxon>
        <taxon>Glomerellaceae</taxon>
        <taxon>Colletotrichum</taxon>
        <taxon>Colletotrichum destructivum species complex</taxon>
    </lineage>
</organism>
<dbReference type="AlphaFoldDB" id="A0A5Q4BED9"/>
<sequence>MSSLHDAHGSALVAALDVQAETEKQMELNGLDAALRKQVNGFVAAFEAFTSAIPSPTTSLPALYQRRMRNLACMRENALLAEEDPRLTPPGTRSSADISIAASCCLFSMRPQNFRTRPSITRWTALQDAKL</sequence>
<protein>
    <submittedName>
        <fullName evidence="1">Uncharacterized protein</fullName>
    </submittedName>
</protein>